<dbReference type="Proteomes" id="UP001148737">
    <property type="component" value="Unassembled WGS sequence"/>
</dbReference>
<evidence type="ECO:0000313" key="1">
    <source>
        <dbReference type="EMBL" id="KAJ3496961.1"/>
    </source>
</evidence>
<name>A0ACC1R2T7_9HYPO</name>
<proteinExistence type="predicted"/>
<sequence>MSSFASFAGFGTAANPENHIAFYLIANALWAHTLSSSRALKFLLGIDNHVNPRAYLDKFGHRAVLEGKITQDQLDMVKRNESAHANSMEHYPIFATALVLAQVAGLPARDINFAGFAYTAFRLAFWLNYMLSKRMGQAALRPVFWWGSNVGWCSRSPRPRRGPKLETLDAATRSQEQWQPLYRHLGVEVPVVEDPKIDEMVVMPFLRVNDLAGFQAKLHQAAMEWATEANRPVYAPFFSAMGCSCAVVLGCFGAAYATAKSSLGIISAGVLHPDTLVKNLVPVIMASVIAIFGLIVSVIITGDMKAEVPLSMAFSQLGAGLTVGLAGLAAGMAIGIIGDAGARASAQQPRLYVGMVLILIFAEALGLYGLIIALTLNAKGRASAPAC</sequence>
<accession>A0ACC1R2T7</accession>
<gene>
    <name evidence="1" type="ORF">NLG97_g2268</name>
</gene>
<reference evidence="1" key="1">
    <citation type="submission" date="2022-07" db="EMBL/GenBank/DDBJ databases">
        <title>Genome Sequence of Lecanicillium saksenae.</title>
        <authorList>
            <person name="Buettner E."/>
        </authorList>
    </citation>
    <scope>NUCLEOTIDE SEQUENCE</scope>
    <source>
        <strain evidence="1">VT-O1</strain>
    </source>
</reference>
<organism evidence="1 2">
    <name type="scientific">Lecanicillium saksenae</name>
    <dbReference type="NCBI Taxonomy" id="468837"/>
    <lineage>
        <taxon>Eukaryota</taxon>
        <taxon>Fungi</taxon>
        <taxon>Dikarya</taxon>
        <taxon>Ascomycota</taxon>
        <taxon>Pezizomycotina</taxon>
        <taxon>Sordariomycetes</taxon>
        <taxon>Hypocreomycetidae</taxon>
        <taxon>Hypocreales</taxon>
        <taxon>Cordycipitaceae</taxon>
        <taxon>Lecanicillium</taxon>
    </lineage>
</organism>
<evidence type="ECO:0000313" key="2">
    <source>
        <dbReference type="Proteomes" id="UP001148737"/>
    </source>
</evidence>
<comment type="caution">
    <text evidence="1">The sequence shown here is derived from an EMBL/GenBank/DDBJ whole genome shotgun (WGS) entry which is preliminary data.</text>
</comment>
<dbReference type="EMBL" id="JANAKD010000149">
    <property type="protein sequence ID" value="KAJ3496961.1"/>
    <property type="molecule type" value="Genomic_DNA"/>
</dbReference>
<keyword evidence="2" id="KW-1185">Reference proteome</keyword>
<protein>
    <submittedName>
        <fullName evidence="1">Uncharacterized protein</fullName>
    </submittedName>
</protein>